<dbReference type="PANTHER" id="PTHR12232">
    <property type="entry name" value="SH3 DOMAIN-BINDING GLUTAMIC ACID-RICH-LIKE PROTEIN"/>
    <property type="match status" value="1"/>
</dbReference>
<evidence type="ECO:0000256" key="2">
    <source>
        <dbReference type="SAM" id="MobiDB-lite"/>
    </source>
</evidence>
<dbReference type="GO" id="GO:0005737">
    <property type="term" value="C:cytoplasm"/>
    <property type="evidence" value="ECO:0007669"/>
    <property type="project" value="TreeGrafter"/>
</dbReference>
<feature type="compositionally biased region" description="Basic and acidic residues" evidence="2">
    <location>
        <begin position="221"/>
        <end position="236"/>
    </location>
</feature>
<comment type="similarity">
    <text evidence="1">Belongs to the SH3BGR family.</text>
</comment>
<proteinExistence type="inferred from homology"/>
<evidence type="ECO:0000313" key="4">
    <source>
        <dbReference type="Proteomes" id="UP000521943"/>
    </source>
</evidence>
<dbReference type="InterPro" id="IPR051033">
    <property type="entry name" value="SH3BGR"/>
</dbReference>
<dbReference type="EMBL" id="JACGCI010000001">
    <property type="protein sequence ID" value="KAF6766552.1"/>
    <property type="molecule type" value="Genomic_DNA"/>
</dbReference>
<evidence type="ECO:0000256" key="1">
    <source>
        <dbReference type="ARBA" id="ARBA00007764"/>
    </source>
</evidence>
<dbReference type="InterPro" id="IPR006993">
    <property type="entry name" value="Glut_rich_SH3-bd"/>
</dbReference>
<sequence>MGPPPITIYLTTIASQPALRQRQEYILRILQAKRIPFNSYDLASDEDAKKLWRRKAPADKQQLPGILVGGRFVGTFQDFEEAVEYGELDRFFKRDEEWDEAFERAPLEVKPIGVPGASLPMQMTPDHIKTKILSAQQVSPLKGKVPKPINKEPEGSRIDIGEELNGFGLQGVKVTEDELRDMISQLGLGADDAEDLVQGLSGTDNTAKDSSSRKASPLVPKKKDAPAVVKDQEPVKNEGPAQTVESVKETSVTKEAKEEVAVPTDSVSKEAEASEAGRVISEASTPTESA</sequence>
<gene>
    <name evidence="3" type="ORF">DFP72DRAFT_866964</name>
</gene>
<keyword evidence="4" id="KW-1185">Reference proteome</keyword>
<feature type="region of interest" description="Disordered" evidence="2">
    <location>
        <begin position="199"/>
        <end position="290"/>
    </location>
</feature>
<organism evidence="3 4">
    <name type="scientific">Ephemerocybe angulata</name>
    <dbReference type="NCBI Taxonomy" id="980116"/>
    <lineage>
        <taxon>Eukaryota</taxon>
        <taxon>Fungi</taxon>
        <taxon>Dikarya</taxon>
        <taxon>Basidiomycota</taxon>
        <taxon>Agaricomycotina</taxon>
        <taxon>Agaricomycetes</taxon>
        <taxon>Agaricomycetidae</taxon>
        <taxon>Agaricales</taxon>
        <taxon>Agaricineae</taxon>
        <taxon>Psathyrellaceae</taxon>
        <taxon>Ephemerocybe</taxon>
    </lineage>
</organism>
<dbReference type="Gene3D" id="3.40.30.10">
    <property type="entry name" value="Glutaredoxin"/>
    <property type="match status" value="1"/>
</dbReference>
<feature type="compositionally biased region" description="Basic and acidic residues" evidence="2">
    <location>
        <begin position="246"/>
        <end position="260"/>
    </location>
</feature>
<protein>
    <submittedName>
        <fullName evidence="3">Uncharacterized protein</fullName>
    </submittedName>
</protein>
<dbReference type="PANTHER" id="PTHR12232:SF0">
    <property type="entry name" value="THIOREDOXIN DOMAIN-CONTAINING PROTEIN"/>
    <property type="match status" value="1"/>
</dbReference>
<dbReference type="SUPFAM" id="SSF52833">
    <property type="entry name" value="Thioredoxin-like"/>
    <property type="match status" value="1"/>
</dbReference>
<feature type="region of interest" description="Disordered" evidence="2">
    <location>
        <begin position="137"/>
        <end position="156"/>
    </location>
</feature>
<dbReference type="Pfam" id="PF04908">
    <property type="entry name" value="SH3BGR"/>
    <property type="match status" value="1"/>
</dbReference>
<dbReference type="InterPro" id="IPR036249">
    <property type="entry name" value="Thioredoxin-like_sf"/>
</dbReference>
<name>A0A8H6IL07_9AGAR</name>
<dbReference type="AlphaFoldDB" id="A0A8H6IL07"/>
<accession>A0A8H6IL07</accession>
<dbReference type="Proteomes" id="UP000521943">
    <property type="component" value="Unassembled WGS sequence"/>
</dbReference>
<reference evidence="3 4" key="1">
    <citation type="submission" date="2020-07" db="EMBL/GenBank/DDBJ databases">
        <title>Comparative genomics of pyrophilous fungi reveals a link between fire events and developmental genes.</title>
        <authorList>
            <consortium name="DOE Joint Genome Institute"/>
            <person name="Steindorff A.S."/>
            <person name="Carver A."/>
            <person name="Calhoun S."/>
            <person name="Stillman K."/>
            <person name="Liu H."/>
            <person name="Lipzen A."/>
            <person name="Pangilinan J."/>
            <person name="Labutti K."/>
            <person name="Bruns T.D."/>
            <person name="Grigoriev I.V."/>
        </authorList>
    </citation>
    <scope>NUCLEOTIDE SEQUENCE [LARGE SCALE GENOMIC DNA]</scope>
    <source>
        <strain evidence="3 4">CBS 144469</strain>
    </source>
</reference>
<evidence type="ECO:0000313" key="3">
    <source>
        <dbReference type="EMBL" id="KAF6766552.1"/>
    </source>
</evidence>
<comment type="caution">
    <text evidence="3">The sequence shown here is derived from an EMBL/GenBank/DDBJ whole genome shotgun (WGS) entry which is preliminary data.</text>
</comment>
<dbReference type="PROSITE" id="PS51354">
    <property type="entry name" value="GLUTAREDOXIN_2"/>
    <property type="match status" value="1"/>
</dbReference>
<dbReference type="OrthoDB" id="9932926at2759"/>